<dbReference type="SMART" id="SM00213">
    <property type="entry name" value="UBQ"/>
    <property type="match status" value="1"/>
</dbReference>
<accession>A0A3Q4GKU3</accession>
<dbReference type="PANTHER" id="PTHR10666">
    <property type="entry name" value="UBIQUITIN"/>
    <property type="match status" value="1"/>
</dbReference>
<evidence type="ECO:0000313" key="2">
    <source>
        <dbReference type="Ensembl" id="ENSNBRP00000010125.1"/>
    </source>
</evidence>
<dbReference type="FunFam" id="3.10.20.90:FF:000222">
    <property type="entry name" value="Polyubiquitin 5"/>
    <property type="match status" value="1"/>
</dbReference>
<feature type="domain" description="Ubiquitin-like" evidence="1">
    <location>
        <begin position="30"/>
        <end position="104"/>
    </location>
</feature>
<dbReference type="InterPro" id="IPR000626">
    <property type="entry name" value="Ubiquitin-like_dom"/>
</dbReference>
<proteinExistence type="predicted"/>
<name>A0A3Q4GKU3_NEOBR</name>
<dbReference type="OMA" id="HESREMM"/>
<evidence type="ECO:0000259" key="1">
    <source>
        <dbReference type="PROSITE" id="PS50053"/>
    </source>
</evidence>
<keyword evidence="3" id="KW-1185">Reference proteome</keyword>
<reference evidence="2" key="1">
    <citation type="submission" date="2025-08" db="UniProtKB">
        <authorList>
            <consortium name="Ensembl"/>
        </authorList>
    </citation>
    <scope>IDENTIFICATION</scope>
</reference>
<dbReference type="InterPro" id="IPR029071">
    <property type="entry name" value="Ubiquitin-like_domsf"/>
</dbReference>
<dbReference type="GeneTree" id="ENSGT00940000162007"/>
<dbReference type="STRING" id="32507.ENSNBRP00000010125"/>
<dbReference type="PRINTS" id="PR00348">
    <property type="entry name" value="UBIQUITIN"/>
</dbReference>
<dbReference type="SUPFAM" id="SSF54236">
    <property type="entry name" value="Ubiquitin-like"/>
    <property type="match status" value="1"/>
</dbReference>
<dbReference type="Gene3D" id="3.10.20.90">
    <property type="entry name" value="Phosphatidylinositol 3-kinase Catalytic Subunit, Chain A, domain 1"/>
    <property type="match status" value="1"/>
</dbReference>
<dbReference type="Ensembl" id="ENSNBRT00000010405.1">
    <property type="protein sequence ID" value="ENSNBRP00000010125.1"/>
    <property type="gene ID" value="ENSNBRG00000007858.1"/>
</dbReference>
<organism evidence="2 3">
    <name type="scientific">Neolamprologus brichardi</name>
    <name type="common">Fairy cichlid</name>
    <name type="synonym">Lamprologus brichardi</name>
    <dbReference type="NCBI Taxonomy" id="32507"/>
    <lineage>
        <taxon>Eukaryota</taxon>
        <taxon>Metazoa</taxon>
        <taxon>Chordata</taxon>
        <taxon>Craniata</taxon>
        <taxon>Vertebrata</taxon>
        <taxon>Euteleostomi</taxon>
        <taxon>Actinopterygii</taxon>
        <taxon>Neopterygii</taxon>
        <taxon>Teleostei</taxon>
        <taxon>Neoteleostei</taxon>
        <taxon>Acanthomorphata</taxon>
        <taxon>Ovalentaria</taxon>
        <taxon>Cichlomorphae</taxon>
        <taxon>Cichliformes</taxon>
        <taxon>Cichlidae</taxon>
        <taxon>African cichlids</taxon>
        <taxon>Pseudocrenilabrinae</taxon>
        <taxon>Lamprologini</taxon>
        <taxon>Neolamprologus</taxon>
    </lineage>
</organism>
<evidence type="ECO:0000313" key="3">
    <source>
        <dbReference type="Proteomes" id="UP000261580"/>
    </source>
</evidence>
<dbReference type="PROSITE" id="PS50053">
    <property type="entry name" value="UBIQUITIN_2"/>
    <property type="match status" value="1"/>
</dbReference>
<dbReference type="AlphaFoldDB" id="A0A3Q4GKU3"/>
<dbReference type="Pfam" id="PF00240">
    <property type="entry name" value="ubiquitin"/>
    <property type="match status" value="1"/>
</dbReference>
<sequence>VSTQSVNANYLQHGSRVSLLVTESLPHAPTQVFLRNEKGQLSTYDIQPGETVSNFKNRVEKREGVPASQQRLIHEGRQMQDGKLEDYSVRNHSTIYMILRLRGG</sequence>
<dbReference type="Proteomes" id="UP000261580">
    <property type="component" value="Unassembled WGS sequence"/>
</dbReference>
<dbReference type="Bgee" id="ENSNBRG00000007858">
    <property type="expression patterns" value="Expressed in mesonephros and 3 other cell types or tissues"/>
</dbReference>
<dbReference type="InterPro" id="IPR019956">
    <property type="entry name" value="Ubiquitin_dom"/>
</dbReference>
<reference evidence="2" key="2">
    <citation type="submission" date="2025-09" db="UniProtKB">
        <authorList>
            <consortium name="Ensembl"/>
        </authorList>
    </citation>
    <scope>IDENTIFICATION</scope>
</reference>
<dbReference type="InterPro" id="IPR050158">
    <property type="entry name" value="Ubiquitin_ubiquitin-like"/>
</dbReference>
<protein>
    <submittedName>
        <fullName evidence="2">ISG15 ubiquitin like modifier</fullName>
    </submittedName>
</protein>